<dbReference type="GO" id="GO:0000049">
    <property type="term" value="F:tRNA binding"/>
    <property type="evidence" value="ECO:0007669"/>
    <property type="project" value="UniProtKB-UniRule"/>
</dbReference>
<dbReference type="RefSeq" id="WP_012744769.1">
    <property type="nucleotide sequence ID" value="NC_012785.1"/>
</dbReference>
<evidence type="ECO:0000256" key="3">
    <source>
        <dbReference type="ARBA" id="ARBA00022722"/>
    </source>
</evidence>
<dbReference type="Pfam" id="PF00825">
    <property type="entry name" value="Ribonuclease_P"/>
    <property type="match status" value="1"/>
</dbReference>
<dbReference type="GO" id="GO:0001682">
    <property type="term" value="P:tRNA 5'-leader removal"/>
    <property type="evidence" value="ECO:0007669"/>
    <property type="project" value="UniProtKB-UniRule"/>
</dbReference>
<evidence type="ECO:0000256" key="5">
    <source>
        <dbReference type="ARBA" id="ARBA00022801"/>
    </source>
</evidence>
<dbReference type="InterPro" id="IPR020539">
    <property type="entry name" value="RNase_P_CS"/>
</dbReference>
<comment type="subunit">
    <text evidence="7">Consists of a catalytic RNA component (M1 or rnpB) and a protein subunit.</text>
</comment>
<dbReference type="NCBIfam" id="TIGR00188">
    <property type="entry name" value="rnpA"/>
    <property type="match status" value="1"/>
</dbReference>
<protein>
    <recommendedName>
        <fullName evidence="7 8">Ribonuclease P protein component</fullName>
        <shortName evidence="7">RNase P protein</shortName>
        <shortName evidence="7">RNaseP protein</shortName>
        <ecNumber evidence="7 8">3.1.26.5</ecNumber>
    </recommendedName>
    <alternativeName>
        <fullName evidence="7">Protein C5</fullName>
    </alternativeName>
</protein>
<evidence type="ECO:0000256" key="8">
    <source>
        <dbReference type="NCBIfam" id="TIGR00188"/>
    </source>
</evidence>
<reference evidence="9 10" key="2">
    <citation type="journal article" date="2011" name="J. Bacteriol.">
        <title>Genome Sequence of Kosmotoga olearia Strain TBF 19.5.1, a Thermophilic Bacterium with a Wide Growth Temperature Range, Isolated from the Troll B Oil Platform in the North Sea.</title>
        <authorList>
            <person name="Swithers K.S."/>
            <person name="Dipippo J.L."/>
            <person name="Bruce D.C."/>
            <person name="Detter C."/>
            <person name="Tapia R."/>
            <person name="Han S."/>
            <person name="Goodwin L.A."/>
            <person name="Han J."/>
            <person name="Woyke T."/>
            <person name="Pitluck S."/>
            <person name="Pennacchio L."/>
            <person name="Nolan M."/>
            <person name="Mikhailova N."/>
            <person name="Land M.L."/>
            <person name="Nesbo C.L."/>
            <person name="Gogarten J.P."/>
            <person name="Noll K.M."/>
        </authorList>
    </citation>
    <scope>NUCLEOTIDE SEQUENCE [LARGE SCALE GENOMIC DNA]</scope>
    <source>
        <strain evidence="10">ATCC BAA-1733 / DSM 21960 / TBF 19.5.1</strain>
    </source>
</reference>
<gene>
    <name evidence="7" type="primary">rnpA</name>
    <name evidence="9" type="ordered locus">Kole_0257</name>
</gene>
<evidence type="ECO:0000256" key="7">
    <source>
        <dbReference type="HAMAP-Rule" id="MF_00227"/>
    </source>
</evidence>
<name>C5CD38_KOSOT</name>
<keyword evidence="5 7" id="KW-0378">Hydrolase</keyword>
<evidence type="ECO:0000256" key="4">
    <source>
        <dbReference type="ARBA" id="ARBA00022759"/>
    </source>
</evidence>
<dbReference type="STRING" id="521045.Kole_0257"/>
<dbReference type="PANTHER" id="PTHR33992:SF1">
    <property type="entry name" value="RIBONUCLEASE P PROTEIN COMPONENT"/>
    <property type="match status" value="1"/>
</dbReference>
<evidence type="ECO:0000313" key="9">
    <source>
        <dbReference type="EMBL" id="ACR78982.1"/>
    </source>
</evidence>
<evidence type="ECO:0000256" key="6">
    <source>
        <dbReference type="ARBA" id="ARBA00022884"/>
    </source>
</evidence>
<dbReference type="InterPro" id="IPR020568">
    <property type="entry name" value="Ribosomal_Su5_D2-typ_SF"/>
</dbReference>
<keyword evidence="3 7" id="KW-0540">Nuclease</keyword>
<keyword evidence="4 7" id="KW-0255">Endonuclease</keyword>
<keyword evidence="10" id="KW-1185">Reference proteome</keyword>
<keyword evidence="2 7" id="KW-0819">tRNA processing</keyword>
<dbReference type="InterPro" id="IPR014721">
    <property type="entry name" value="Ribsml_uS5_D2-typ_fold_subgr"/>
</dbReference>
<comment type="similarity">
    <text evidence="7">Belongs to the RnpA family.</text>
</comment>
<keyword evidence="6 7" id="KW-0694">RNA-binding</keyword>
<proteinExistence type="inferred from homology"/>
<dbReference type="eggNOG" id="COG0594">
    <property type="taxonomic scope" value="Bacteria"/>
</dbReference>
<sequence length="134" mass="15593">MRKIDQRLTRNERLRKKADFDRVFKQGNVVQDNFFVVLYVRNGLPFSRIGVSVKKKFGKAHDRNRLRRIVKEIFRKNKSAFLPGYDILVIARKELSDSFKSGKADYHILSDHLLGLLSGIAEQEKNEKNSSDVN</sequence>
<dbReference type="HAMAP" id="MF_00227">
    <property type="entry name" value="RNase_P"/>
    <property type="match status" value="1"/>
</dbReference>
<dbReference type="EMBL" id="CP001634">
    <property type="protein sequence ID" value="ACR78982.1"/>
    <property type="molecule type" value="Genomic_DNA"/>
</dbReference>
<dbReference type="SUPFAM" id="SSF54211">
    <property type="entry name" value="Ribosomal protein S5 domain 2-like"/>
    <property type="match status" value="1"/>
</dbReference>
<dbReference type="EC" id="3.1.26.5" evidence="7 8"/>
<evidence type="ECO:0000256" key="1">
    <source>
        <dbReference type="ARBA" id="ARBA00002663"/>
    </source>
</evidence>
<dbReference type="GO" id="GO:0004526">
    <property type="term" value="F:ribonuclease P activity"/>
    <property type="evidence" value="ECO:0007669"/>
    <property type="project" value="UniProtKB-UniRule"/>
</dbReference>
<dbReference type="KEGG" id="kol:Kole_0257"/>
<reference evidence="9 10" key="1">
    <citation type="submission" date="2009-06" db="EMBL/GenBank/DDBJ databases">
        <title>Complete sequence of Thermotogales bacterium TBF 19.5.1.</title>
        <authorList>
            <consortium name="US DOE Joint Genome Institute"/>
            <person name="Lucas S."/>
            <person name="Copeland A."/>
            <person name="Lapidus A."/>
            <person name="Glavina del Rio T."/>
            <person name="Tice H."/>
            <person name="Bruce D."/>
            <person name="Goodwin L."/>
            <person name="Pitluck S."/>
            <person name="Chertkov O."/>
            <person name="Brettin T."/>
            <person name="Detter J.C."/>
            <person name="Han C."/>
            <person name="Schmutz J."/>
            <person name="Larimer F."/>
            <person name="Land M."/>
            <person name="Hauser L."/>
            <person name="Kyrpides N."/>
            <person name="Ovchinnikova G."/>
            <person name="Noll K."/>
        </authorList>
    </citation>
    <scope>NUCLEOTIDE SEQUENCE [LARGE SCALE GENOMIC DNA]</scope>
    <source>
        <strain evidence="10">ATCC BAA-1733 / DSM 21960 / TBF 19.5.1</strain>
    </source>
</reference>
<dbReference type="Proteomes" id="UP000002382">
    <property type="component" value="Chromosome"/>
</dbReference>
<dbReference type="PROSITE" id="PS00648">
    <property type="entry name" value="RIBONUCLEASE_P"/>
    <property type="match status" value="1"/>
</dbReference>
<comment type="catalytic activity">
    <reaction evidence="7">
        <text>Endonucleolytic cleavage of RNA, removing 5'-extranucleotides from tRNA precursor.</text>
        <dbReference type="EC" id="3.1.26.5"/>
    </reaction>
</comment>
<dbReference type="PANTHER" id="PTHR33992">
    <property type="entry name" value="RIBONUCLEASE P PROTEIN COMPONENT"/>
    <property type="match status" value="1"/>
</dbReference>
<dbReference type="GO" id="GO:0030677">
    <property type="term" value="C:ribonuclease P complex"/>
    <property type="evidence" value="ECO:0007669"/>
    <property type="project" value="TreeGrafter"/>
</dbReference>
<comment type="function">
    <text evidence="1 7">RNaseP catalyzes the removal of the 5'-leader sequence from pre-tRNA to produce the mature 5'-terminus. It can also cleave other RNA substrates such as 4.5S RNA. The protein component plays an auxiliary but essential role in vivo by binding to the 5'-leader sequence and broadening the substrate specificity of the ribozyme.</text>
</comment>
<evidence type="ECO:0000256" key="2">
    <source>
        <dbReference type="ARBA" id="ARBA00022694"/>
    </source>
</evidence>
<dbReference type="InterPro" id="IPR000100">
    <property type="entry name" value="RNase_P"/>
</dbReference>
<dbReference type="AlphaFoldDB" id="C5CD38"/>
<evidence type="ECO:0000313" key="10">
    <source>
        <dbReference type="Proteomes" id="UP000002382"/>
    </source>
</evidence>
<dbReference type="Gene3D" id="3.30.230.10">
    <property type="match status" value="1"/>
</dbReference>
<organism evidence="9 10">
    <name type="scientific">Kosmotoga olearia (strain ATCC BAA-1733 / DSM 21960 / TBF 19.5.1)</name>
    <dbReference type="NCBI Taxonomy" id="521045"/>
    <lineage>
        <taxon>Bacteria</taxon>
        <taxon>Thermotogati</taxon>
        <taxon>Thermotogota</taxon>
        <taxon>Thermotogae</taxon>
        <taxon>Kosmotogales</taxon>
        <taxon>Kosmotogaceae</taxon>
        <taxon>Kosmotoga</taxon>
    </lineage>
</organism>
<dbReference type="GO" id="GO:0042781">
    <property type="term" value="F:3'-tRNA processing endoribonuclease activity"/>
    <property type="evidence" value="ECO:0007669"/>
    <property type="project" value="TreeGrafter"/>
</dbReference>
<accession>C5CD38</accession>
<dbReference type="OrthoDB" id="9810867at2"/>
<dbReference type="HOGENOM" id="CLU_117179_9_2_0"/>